<name>A0A4Z2IXE7_9TELE</name>
<dbReference type="Pfam" id="PF13908">
    <property type="entry name" value="Shisa_N"/>
    <property type="match status" value="1"/>
</dbReference>
<keyword evidence="4" id="KW-1185">Reference proteome</keyword>
<evidence type="ECO:0000313" key="4">
    <source>
        <dbReference type="Proteomes" id="UP000314294"/>
    </source>
</evidence>
<dbReference type="EMBL" id="SRLO01000041">
    <property type="protein sequence ID" value="TNN82178.1"/>
    <property type="molecule type" value="Genomic_DNA"/>
</dbReference>
<accession>A0A4Z2IXE7</accession>
<sequence length="259" mass="28201">MIPSSGQTRPTSSFITSHCAGYCGGYEGSNGYRQEAQDCGSQYCCGNCERKYCCSNITQHLSQEVNCSGSTSDLGTTRLLGNRLGSIMGRILPIVLVICCVAPCCFFFKKCRIGDNQSSSQIMLTSYTPVGENVPEQSLSHPYGYQPAYRGYQRVPAEPHYESRPTLAAPPPYTESTAFLAEVPVVAFSGQPYAPSPHSAPMPFSDAPATPLMWTANETNLHSLPPRQANAVHLFTHLPLITNQVPKAGLFNFTSKWAE</sequence>
<protein>
    <recommendedName>
        <fullName evidence="2">Shisa N-terminal domain-containing protein</fullName>
    </recommendedName>
</protein>
<dbReference type="AlphaFoldDB" id="A0A4Z2IXE7"/>
<proteinExistence type="predicted"/>
<gene>
    <name evidence="3" type="ORF">EYF80_007546</name>
</gene>
<evidence type="ECO:0000259" key="2">
    <source>
        <dbReference type="Pfam" id="PF13908"/>
    </source>
</evidence>
<evidence type="ECO:0000256" key="1">
    <source>
        <dbReference type="SAM" id="Phobius"/>
    </source>
</evidence>
<organism evidence="3 4">
    <name type="scientific">Liparis tanakae</name>
    <name type="common">Tanaka's snailfish</name>
    <dbReference type="NCBI Taxonomy" id="230148"/>
    <lineage>
        <taxon>Eukaryota</taxon>
        <taxon>Metazoa</taxon>
        <taxon>Chordata</taxon>
        <taxon>Craniata</taxon>
        <taxon>Vertebrata</taxon>
        <taxon>Euteleostomi</taxon>
        <taxon>Actinopterygii</taxon>
        <taxon>Neopterygii</taxon>
        <taxon>Teleostei</taxon>
        <taxon>Neoteleostei</taxon>
        <taxon>Acanthomorphata</taxon>
        <taxon>Eupercaria</taxon>
        <taxon>Perciformes</taxon>
        <taxon>Cottioidei</taxon>
        <taxon>Cottales</taxon>
        <taxon>Liparidae</taxon>
        <taxon>Liparis</taxon>
    </lineage>
</organism>
<dbReference type="Proteomes" id="UP000314294">
    <property type="component" value="Unassembled WGS sequence"/>
</dbReference>
<dbReference type="OrthoDB" id="9949323at2759"/>
<keyword evidence="1" id="KW-0812">Transmembrane</keyword>
<feature type="transmembrane region" description="Helical" evidence="1">
    <location>
        <begin position="87"/>
        <end position="108"/>
    </location>
</feature>
<reference evidence="3 4" key="1">
    <citation type="submission" date="2019-03" db="EMBL/GenBank/DDBJ databases">
        <title>First draft genome of Liparis tanakae, snailfish: a comprehensive survey of snailfish specific genes.</title>
        <authorList>
            <person name="Kim W."/>
            <person name="Song I."/>
            <person name="Jeong J.-H."/>
            <person name="Kim D."/>
            <person name="Kim S."/>
            <person name="Ryu S."/>
            <person name="Song J.Y."/>
            <person name="Lee S.K."/>
        </authorList>
    </citation>
    <scope>NUCLEOTIDE SEQUENCE [LARGE SCALE GENOMIC DNA]</scope>
    <source>
        <tissue evidence="3">Muscle</tissue>
    </source>
</reference>
<dbReference type="InterPro" id="IPR053891">
    <property type="entry name" value="Shisa_N"/>
</dbReference>
<keyword evidence="1" id="KW-0472">Membrane</keyword>
<feature type="domain" description="Shisa N-terminal" evidence="2">
    <location>
        <begin position="22"/>
        <end position="64"/>
    </location>
</feature>
<evidence type="ECO:0000313" key="3">
    <source>
        <dbReference type="EMBL" id="TNN82178.1"/>
    </source>
</evidence>
<keyword evidence="1" id="KW-1133">Transmembrane helix</keyword>
<comment type="caution">
    <text evidence="3">The sequence shown here is derived from an EMBL/GenBank/DDBJ whole genome shotgun (WGS) entry which is preliminary data.</text>
</comment>